<dbReference type="AlphaFoldDB" id="A0A813DG59"/>
<proteinExistence type="predicted"/>
<sequence length="137" mass="14600">QQRLAHSACAAPVTAYVRCCRAAGIDARERLASPLSGEDAAACANELEAVARCVPGALLGGKGRPFEACEKSFKAVVGFADKEEGEEVDLALKRSWACVWRSFRQPMDQLVAQSQAVGECRPASAVNNTFGKGRWTA</sequence>
<dbReference type="EMBL" id="CAJNNV010001400">
    <property type="protein sequence ID" value="CAE8584973.1"/>
    <property type="molecule type" value="Genomic_DNA"/>
</dbReference>
<protein>
    <submittedName>
        <fullName evidence="1">Uncharacterized protein</fullName>
    </submittedName>
</protein>
<feature type="non-terminal residue" evidence="1">
    <location>
        <position position="137"/>
    </location>
</feature>
<gene>
    <name evidence="1" type="ORF">PGLA1383_LOCUS3895</name>
</gene>
<dbReference type="OrthoDB" id="406063at2759"/>
<reference evidence="1" key="1">
    <citation type="submission" date="2021-02" db="EMBL/GenBank/DDBJ databases">
        <authorList>
            <person name="Dougan E. K."/>
            <person name="Rhodes N."/>
            <person name="Thang M."/>
            <person name="Chan C."/>
        </authorList>
    </citation>
    <scope>NUCLEOTIDE SEQUENCE</scope>
</reference>
<comment type="caution">
    <text evidence="1">The sequence shown here is derived from an EMBL/GenBank/DDBJ whole genome shotgun (WGS) entry which is preliminary data.</text>
</comment>
<keyword evidence="2" id="KW-1185">Reference proteome</keyword>
<accession>A0A813DG59</accession>
<organism evidence="1 2">
    <name type="scientific">Polarella glacialis</name>
    <name type="common">Dinoflagellate</name>
    <dbReference type="NCBI Taxonomy" id="89957"/>
    <lineage>
        <taxon>Eukaryota</taxon>
        <taxon>Sar</taxon>
        <taxon>Alveolata</taxon>
        <taxon>Dinophyceae</taxon>
        <taxon>Suessiales</taxon>
        <taxon>Suessiaceae</taxon>
        <taxon>Polarella</taxon>
    </lineage>
</organism>
<name>A0A813DG59_POLGL</name>
<dbReference type="Proteomes" id="UP000654075">
    <property type="component" value="Unassembled WGS sequence"/>
</dbReference>
<evidence type="ECO:0000313" key="2">
    <source>
        <dbReference type="Proteomes" id="UP000654075"/>
    </source>
</evidence>
<evidence type="ECO:0000313" key="1">
    <source>
        <dbReference type="EMBL" id="CAE8584973.1"/>
    </source>
</evidence>